<evidence type="ECO:0000256" key="2">
    <source>
        <dbReference type="ARBA" id="ARBA00022737"/>
    </source>
</evidence>
<feature type="compositionally biased region" description="Polar residues" evidence="7">
    <location>
        <begin position="1"/>
        <end position="10"/>
    </location>
</feature>
<feature type="compositionally biased region" description="Gly residues" evidence="7">
    <location>
        <begin position="14"/>
        <end position="25"/>
    </location>
</feature>
<dbReference type="InterPro" id="IPR009057">
    <property type="entry name" value="Homeodomain-like_sf"/>
</dbReference>
<keyword evidence="2" id="KW-0677">Repeat</keyword>
<evidence type="ECO:0000256" key="1">
    <source>
        <dbReference type="ARBA" id="ARBA00004123"/>
    </source>
</evidence>
<dbReference type="PANTHER" id="PTHR47995:SF21">
    <property type="entry name" value="OS06G0679400 PROTEIN"/>
    <property type="match status" value="1"/>
</dbReference>
<dbReference type="InterPro" id="IPR001005">
    <property type="entry name" value="SANT/Myb"/>
</dbReference>
<dbReference type="SMART" id="SM00717">
    <property type="entry name" value="SANT"/>
    <property type="match status" value="2"/>
</dbReference>
<dbReference type="InterPro" id="IPR001345">
    <property type="entry name" value="PG/BPGM_mutase_AS"/>
</dbReference>
<dbReference type="InterPro" id="IPR017930">
    <property type="entry name" value="Myb_dom"/>
</dbReference>
<comment type="subcellular location">
    <subcellularLocation>
        <location evidence="1">Nucleus</location>
    </subcellularLocation>
</comment>
<keyword evidence="6" id="KW-0539">Nucleus</keyword>
<evidence type="ECO:0000256" key="5">
    <source>
        <dbReference type="ARBA" id="ARBA00023163"/>
    </source>
</evidence>
<keyword evidence="4" id="KW-0238">DNA-binding</keyword>
<protein>
    <submittedName>
        <fullName evidence="8">Transcription factor GAMYB</fullName>
    </submittedName>
</protein>
<evidence type="ECO:0000256" key="4">
    <source>
        <dbReference type="ARBA" id="ARBA00023125"/>
    </source>
</evidence>
<dbReference type="GO" id="GO:0005634">
    <property type="term" value="C:nucleus"/>
    <property type="evidence" value="ECO:0007669"/>
    <property type="project" value="UniProtKB-SubCell"/>
</dbReference>
<evidence type="ECO:0000256" key="3">
    <source>
        <dbReference type="ARBA" id="ARBA00023015"/>
    </source>
</evidence>
<reference evidence="8" key="1">
    <citation type="submission" date="2015-06" db="UniProtKB">
        <authorList>
            <consortium name="EnsemblPlants"/>
        </authorList>
    </citation>
    <scope>IDENTIFICATION</scope>
</reference>
<dbReference type="Gene3D" id="1.10.10.60">
    <property type="entry name" value="Homeodomain-like"/>
    <property type="match status" value="2"/>
</dbReference>
<evidence type="ECO:0000313" key="8">
    <source>
        <dbReference type="EnsemblPlants" id="EMT12896"/>
    </source>
</evidence>
<sequence length="545" mass="58964">MATAMDTTVPRSGLGEGGGGAGGLKKGPWTQAEDRVLLDHVRRHGEGNWNAVRRETGLQRCGKSCRLRWANHLRPNLRKGPFSPEEERLILRLHGLIGNKWARISTHLPGRTDNEVKNFWNTRLKRRQRAGQSLYPPDVEREIAFMRAQNINPFADADGNTAASPFSDPFALPPRPPSSTKPASHSHSSPLINQHYPLLNEMQGMQMRHHAVQHAHPQPAFHHHHGGIRLPGLPPLPTRPRELPSNQIETASCSGGADGLLEALLLGVDEHQLPRPNHGVCRAGSMPDLMYGGVSSGSDSDVTSQFPPGPGGQDPHHGGKWDFLVVFLTGGVHMAALTSQNSHVVMFDSSVLPYPVSPLPDTALPIHALLRLVVTVSSLSASVPVLLGQRIRTDGGGEGAHDDELAGLMAAHQRWKARRRTASVRQYDLEGGVDSNELFVFPVAFDACGSLVGLGRQLQSSKLWLLLAFADDVKPPMRRATSAAENETSGMFGVAHGSISGEWFGTGVGSPGPSSVVTTEDEFGLEMQQLMSSLPLSADELNWNA</sequence>
<feature type="region of interest" description="Disordered" evidence="7">
    <location>
        <begin position="294"/>
        <end position="315"/>
    </location>
</feature>
<dbReference type="SUPFAM" id="SSF46689">
    <property type="entry name" value="Homeodomain-like"/>
    <property type="match status" value="1"/>
</dbReference>
<accession>N1QUP9</accession>
<evidence type="ECO:0000256" key="7">
    <source>
        <dbReference type="SAM" id="MobiDB-lite"/>
    </source>
</evidence>
<name>N1QUP9_AEGTA</name>
<dbReference type="GO" id="GO:0003677">
    <property type="term" value="F:DNA binding"/>
    <property type="evidence" value="ECO:0007669"/>
    <property type="project" value="UniProtKB-KW"/>
</dbReference>
<feature type="region of interest" description="Disordered" evidence="7">
    <location>
        <begin position="156"/>
        <end position="189"/>
    </location>
</feature>
<dbReference type="AlphaFoldDB" id="N1QUP9"/>
<dbReference type="PANTHER" id="PTHR47995">
    <property type="entry name" value="TRANSCRIPTION FACTOR MYB33-RELATED"/>
    <property type="match status" value="1"/>
</dbReference>
<proteinExistence type="predicted"/>
<keyword evidence="3" id="KW-0805">Transcription regulation</keyword>
<dbReference type="PROSITE" id="PS00175">
    <property type="entry name" value="PG_MUTASE"/>
    <property type="match status" value="1"/>
</dbReference>
<dbReference type="CDD" id="cd00167">
    <property type="entry name" value="SANT"/>
    <property type="match status" value="2"/>
</dbReference>
<dbReference type="PROSITE" id="PS50090">
    <property type="entry name" value="MYB_LIKE"/>
    <property type="match status" value="2"/>
</dbReference>
<dbReference type="FunFam" id="1.10.10.60:FF:000001">
    <property type="entry name" value="MYB-related transcription factor"/>
    <property type="match status" value="1"/>
</dbReference>
<dbReference type="EnsemblPlants" id="EMT12896">
    <property type="protein sequence ID" value="EMT12896"/>
    <property type="gene ID" value="F775_00954"/>
</dbReference>
<feature type="region of interest" description="Disordered" evidence="7">
    <location>
        <begin position="1"/>
        <end position="28"/>
    </location>
</feature>
<evidence type="ECO:0000256" key="6">
    <source>
        <dbReference type="ARBA" id="ARBA00023242"/>
    </source>
</evidence>
<organism evidence="8">
    <name type="scientific">Aegilops tauschii</name>
    <name type="common">Tausch's goatgrass</name>
    <name type="synonym">Aegilops squarrosa</name>
    <dbReference type="NCBI Taxonomy" id="37682"/>
    <lineage>
        <taxon>Eukaryota</taxon>
        <taxon>Viridiplantae</taxon>
        <taxon>Streptophyta</taxon>
        <taxon>Embryophyta</taxon>
        <taxon>Tracheophyta</taxon>
        <taxon>Spermatophyta</taxon>
        <taxon>Magnoliopsida</taxon>
        <taxon>Liliopsida</taxon>
        <taxon>Poales</taxon>
        <taxon>Poaceae</taxon>
        <taxon>BOP clade</taxon>
        <taxon>Pooideae</taxon>
        <taxon>Triticodae</taxon>
        <taxon>Triticeae</taxon>
        <taxon>Triticinae</taxon>
        <taxon>Aegilops</taxon>
    </lineage>
</organism>
<feature type="compositionally biased region" description="Low complexity" evidence="7">
    <location>
        <begin position="180"/>
        <end position="189"/>
    </location>
</feature>
<keyword evidence="5" id="KW-0804">Transcription</keyword>
<dbReference type="GO" id="GO:0003824">
    <property type="term" value="F:catalytic activity"/>
    <property type="evidence" value="ECO:0007669"/>
    <property type="project" value="InterPro"/>
</dbReference>
<dbReference type="PROSITE" id="PS51294">
    <property type="entry name" value="HTH_MYB"/>
    <property type="match status" value="2"/>
</dbReference>
<dbReference type="Pfam" id="PF00249">
    <property type="entry name" value="Myb_DNA-binding"/>
    <property type="match status" value="2"/>
</dbReference>